<dbReference type="RefSeq" id="WP_121900189.1">
    <property type="nucleotide sequence ID" value="NZ_REFW01000001.1"/>
</dbReference>
<feature type="domain" description="CobQ/CobB/MinD/ParA nucleotide binding" evidence="5">
    <location>
        <begin position="5"/>
        <end position="230"/>
    </location>
</feature>
<feature type="domain" description="CobB/CobQ-like glutamine amidotransferase" evidence="6">
    <location>
        <begin position="257"/>
        <end position="431"/>
    </location>
</feature>
<sequence>MTGLLIAGTSSDAGKSLFVTGLCRVARRRGIDVAPFKAQNMSNNSMVCSDGSEIGRAQYLQAIAAGLEPTSVMNPVLLKPGSDRRSFIVLRGQPAGTLEAGEYTTGRRQLADAAWAAYEELSSAHDLVICEGAGSPAEINLRTGDYTNMGLARRFNLPVALVGDIDRGGVLASIFGTWALLEKEDRALLSGYVINKFRGDQSILDPGLVEITRRTGLANLGVLPWLEGVWLDGEDSLSLGTLTRSAGRSGESPHLSVAVVRLPRISNATDVDALAQEPGVRVVVTTSVADVAAADLVVLPGSRSTLNDLDWLHRSGIAAALQARARAGLPILGICGGFQMLTRHIEDGVESEESRPGLGLLPARVDFHPDKTLRRRRGTWQGHAVEGYEIHHGRWSEATDARALGAQDFLSGLQLGTTWGTMWHGSLESDDFRRTWLRRVAAQAGRDWQPSPGAPGFAQRREDMINTTADAIDSAIDVEKILMLAR</sequence>
<dbReference type="InterPro" id="IPR011698">
    <property type="entry name" value="GATase_3"/>
</dbReference>
<dbReference type="NCBIfam" id="TIGR00313">
    <property type="entry name" value="cobQ"/>
    <property type="match status" value="1"/>
</dbReference>
<dbReference type="NCBIfam" id="NF001989">
    <property type="entry name" value="PRK00784.1"/>
    <property type="match status" value="1"/>
</dbReference>
<name>A0A3M0GG10_9ACTN</name>
<dbReference type="Gene3D" id="3.40.50.880">
    <property type="match status" value="1"/>
</dbReference>
<evidence type="ECO:0000256" key="1">
    <source>
        <dbReference type="ARBA" id="ARBA00004953"/>
    </source>
</evidence>
<evidence type="ECO:0000259" key="6">
    <source>
        <dbReference type="Pfam" id="PF07685"/>
    </source>
</evidence>
<dbReference type="Proteomes" id="UP000275256">
    <property type="component" value="Unassembled WGS sequence"/>
</dbReference>
<dbReference type="CDD" id="cd01750">
    <property type="entry name" value="GATase1_CobQ"/>
    <property type="match status" value="1"/>
</dbReference>
<dbReference type="HAMAP" id="MF_00028">
    <property type="entry name" value="CobQ"/>
    <property type="match status" value="1"/>
</dbReference>
<feature type="active site" description="Nucleophile" evidence="4">
    <location>
        <position position="335"/>
    </location>
</feature>
<dbReference type="OrthoDB" id="9808302at2"/>
<dbReference type="UniPathway" id="UPA00148"/>
<feature type="active site" evidence="4">
    <location>
        <position position="424"/>
    </location>
</feature>
<dbReference type="InterPro" id="IPR002586">
    <property type="entry name" value="CobQ/CobB/MinD/ParA_Nub-bd_dom"/>
</dbReference>
<accession>A0A3M0GG10</accession>
<keyword evidence="2 4" id="KW-0169">Cobalamin biosynthesis</keyword>
<evidence type="ECO:0000313" key="8">
    <source>
        <dbReference type="Proteomes" id="UP000275256"/>
    </source>
</evidence>
<reference evidence="7 8" key="1">
    <citation type="submission" date="2018-10" db="EMBL/GenBank/DDBJ databases">
        <title>Tessaracoccus antarcticuss sp. nov., isolated from sediment.</title>
        <authorList>
            <person name="Zhou L.Y."/>
            <person name="Du Z.J."/>
        </authorList>
    </citation>
    <scope>NUCLEOTIDE SEQUENCE [LARGE SCALE GENOMIC DNA]</scope>
    <source>
        <strain evidence="7 8">JDX10</strain>
    </source>
</reference>
<comment type="caution">
    <text evidence="7">The sequence shown here is derived from an EMBL/GenBank/DDBJ whole genome shotgun (WGS) entry which is preliminary data.</text>
</comment>
<proteinExistence type="inferred from homology"/>
<dbReference type="EMBL" id="REFW01000001">
    <property type="protein sequence ID" value="RMB61642.1"/>
    <property type="molecule type" value="Genomic_DNA"/>
</dbReference>
<dbReference type="Gene3D" id="3.40.50.300">
    <property type="entry name" value="P-loop containing nucleotide triphosphate hydrolases"/>
    <property type="match status" value="1"/>
</dbReference>
<keyword evidence="8" id="KW-1185">Reference proteome</keyword>
<evidence type="ECO:0000259" key="5">
    <source>
        <dbReference type="Pfam" id="PF01656"/>
    </source>
</evidence>
<evidence type="ECO:0000256" key="4">
    <source>
        <dbReference type="HAMAP-Rule" id="MF_00028"/>
    </source>
</evidence>
<dbReference type="InterPro" id="IPR027417">
    <property type="entry name" value="P-loop_NTPase"/>
</dbReference>
<dbReference type="InterPro" id="IPR004459">
    <property type="entry name" value="CobQ_synth"/>
</dbReference>
<dbReference type="GO" id="GO:0009236">
    <property type="term" value="P:cobalamin biosynthetic process"/>
    <property type="evidence" value="ECO:0007669"/>
    <property type="project" value="UniProtKB-UniRule"/>
</dbReference>
<dbReference type="CDD" id="cd05389">
    <property type="entry name" value="CobQ_N"/>
    <property type="match status" value="1"/>
</dbReference>
<dbReference type="GO" id="GO:0015420">
    <property type="term" value="F:ABC-type vitamin B12 transporter activity"/>
    <property type="evidence" value="ECO:0007669"/>
    <property type="project" value="UniProtKB-UniRule"/>
</dbReference>
<dbReference type="AlphaFoldDB" id="A0A3M0GG10"/>
<evidence type="ECO:0000256" key="3">
    <source>
        <dbReference type="ARBA" id="ARBA00022962"/>
    </source>
</evidence>
<dbReference type="InterPro" id="IPR047045">
    <property type="entry name" value="CobQ_N"/>
</dbReference>
<dbReference type="InterPro" id="IPR029062">
    <property type="entry name" value="Class_I_gatase-like"/>
</dbReference>
<dbReference type="SUPFAM" id="SSF52317">
    <property type="entry name" value="Class I glutamine amidotransferase-like"/>
    <property type="match status" value="1"/>
</dbReference>
<comment type="similarity">
    <text evidence="4">Belongs to the CobB/CobQ family. CobQ subfamily.</text>
</comment>
<dbReference type="PANTHER" id="PTHR21343">
    <property type="entry name" value="DETHIOBIOTIN SYNTHETASE"/>
    <property type="match status" value="1"/>
</dbReference>
<keyword evidence="3 4" id="KW-0315">Glutamine amidotransferase</keyword>
<gene>
    <name evidence="4" type="primary">cobQ</name>
    <name evidence="7" type="ORF">EAX62_03145</name>
</gene>
<organism evidence="7 8">
    <name type="scientific">Tessaracoccus antarcticus</name>
    <dbReference type="NCBI Taxonomy" id="2479848"/>
    <lineage>
        <taxon>Bacteria</taxon>
        <taxon>Bacillati</taxon>
        <taxon>Actinomycetota</taxon>
        <taxon>Actinomycetes</taxon>
        <taxon>Propionibacteriales</taxon>
        <taxon>Propionibacteriaceae</taxon>
        <taxon>Tessaracoccus</taxon>
    </lineage>
</organism>
<dbReference type="Pfam" id="PF07685">
    <property type="entry name" value="GATase_3"/>
    <property type="match status" value="1"/>
</dbReference>
<comment type="function">
    <text evidence="4">Catalyzes amidations at positions B, D, E, and G on adenosylcobyrinic A,C-diamide. NH(2) groups are provided by glutamine, and one molecule of ATP is hydrogenolyzed for each amidation.</text>
</comment>
<comment type="pathway">
    <text evidence="1 4">Cofactor biosynthesis; adenosylcobalamin biosynthesis.</text>
</comment>
<dbReference type="GO" id="GO:0003824">
    <property type="term" value="F:catalytic activity"/>
    <property type="evidence" value="ECO:0007669"/>
    <property type="project" value="InterPro"/>
</dbReference>
<evidence type="ECO:0000313" key="7">
    <source>
        <dbReference type="EMBL" id="RMB61642.1"/>
    </source>
</evidence>
<evidence type="ECO:0000256" key="2">
    <source>
        <dbReference type="ARBA" id="ARBA00022573"/>
    </source>
</evidence>
<dbReference type="PANTHER" id="PTHR21343:SF1">
    <property type="entry name" value="COBYRIC ACID SYNTHASE"/>
    <property type="match status" value="1"/>
</dbReference>
<dbReference type="InterPro" id="IPR033949">
    <property type="entry name" value="CobQ_GATase1"/>
</dbReference>
<dbReference type="SUPFAM" id="SSF52540">
    <property type="entry name" value="P-loop containing nucleoside triphosphate hydrolases"/>
    <property type="match status" value="1"/>
</dbReference>
<protein>
    <recommendedName>
        <fullName evidence="4">Cobyric acid synthase</fullName>
    </recommendedName>
</protein>
<dbReference type="Pfam" id="PF01656">
    <property type="entry name" value="CbiA"/>
    <property type="match status" value="1"/>
</dbReference>